<accession>A0A8I0DMA3</accession>
<protein>
    <recommendedName>
        <fullName evidence="1">DOD-type homing endonuclease domain-containing protein</fullName>
    </recommendedName>
</protein>
<sequence>MYKYICEKCNCEFETKKKNQLYCSKSCANSVNASKRKILDKSIFSNGINEETAYILGLIFSDGCLSYDIHSKRYRITISMNDYDILEYLRSTYTPLKKLYVYKNKKGKSETYTFITTDEYDIKFLRSVGVGERKSKYIRLPKINDRYMRDMIRGIFDGDGSVYINKTKGIYKSEIKVYEYVNASFTTGSKKFAEDLLNILSENYINAHIVKDSRKKKECWYVKIYSKLDIEKFYRYLYLDTYIYLGRKRSLFGMMI</sequence>
<dbReference type="InterPro" id="IPR004042">
    <property type="entry name" value="Intein_endonuc_central"/>
</dbReference>
<dbReference type="RefSeq" id="WP_022211508.1">
    <property type="nucleotide sequence ID" value="NZ_JACOOQ010000001.1"/>
</dbReference>
<reference evidence="2" key="1">
    <citation type="submission" date="2020-08" db="EMBL/GenBank/DDBJ databases">
        <title>Genome public.</title>
        <authorList>
            <person name="Liu C."/>
            <person name="Sun Q."/>
        </authorList>
    </citation>
    <scope>NUCLEOTIDE SEQUENCE</scope>
    <source>
        <strain evidence="2">NSJ-42</strain>
    </source>
</reference>
<dbReference type="InterPro" id="IPR004860">
    <property type="entry name" value="LAGLIDADG_dom"/>
</dbReference>
<comment type="caution">
    <text evidence="2">The sequence shown here is derived from an EMBL/GenBank/DDBJ whole genome shotgun (WGS) entry which is preliminary data.</text>
</comment>
<dbReference type="Proteomes" id="UP000662088">
    <property type="component" value="Unassembled WGS sequence"/>
</dbReference>
<dbReference type="GO" id="GO:0004519">
    <property type="term" value="F:endonuclease activity"/>
    <property type="evidence" value="ECO:0007669"/>
    <property type="project" value="InterPro"/>
</dbReference>
<proteinExistence type="predicted"/>
<dbReference type="PROSITE" id="PS50819">
    <property type="entry name" value="INTEIN_ENDONUCLEASE"/>
    <property type="match status" value="1"/>
</dbReference>
<dbReference type="Pfam" id="PF14528">
    <property type="entry name" value="LAGLIDADG_3"/>
    <property type="match status" value="1"/>
</dbReference>
<evidence type="ECO:0000313" key="2">
    <source>
        <dbReference type="EMBL" id="MBC5638875.1"/>
    </source>
</evidence>
<organism evidence="2 3">
    <name type="scientific">Clostridium lentum</name>
    <dbReference type="NCBI Taxonomy" id="2763037"/>
    <lineage>
        <taxon>Bacteria</taxon>
        <taxon>Bacillati</taxon>
        <taxon>Bacillota</taxon>
        <taxon>Clostridia</taxon>
        <taxon>Eubacteriales</taxon>
        <taxon>Clostridiaceae</taxon>
        <taxon>Clostridium</taxon>
    </lineage>
</organism>
<dbReference type="EMBL" id="JACOOQ010000001">
    <property type="protein sequence ID" value="MBC5638875.1"/>
    <property type="molecule type" value="Genomic_DNA"/>
</dbReference>
<dbReference type="AlphaFoldDB" id="A0A8I0DMA3"/>
<evidence type="ECO:0000313" key="3">
    <source>
        <dbReference type="Proteomes" id="UP000662088"/>
    </source>
</evidence>
<feature type="domain" description="DOD-type homing endonuclease" evidence="1">
    <location>
        <begin position="55"/>
        <end position="205"/>
    </location>
</feature>
<dbReference type="SUPFAM" id="SSF55608">
    <property type="entry name" value="Homing endonucleases"/>
    <property type="match status" value="2"/>
</dbReference>
<gene>
    <name evidence="2" type="ORF">H8R92_00220</name>
</gene>
<dbReference type="InterPro" id="IPR027434">
    <property type="entry name" value="Homing_endonucl"/>
</dbReference>
<name>A0A8I0DMA3_9CLOT</name>
<dbReference type="Gene3D" id="3.10.28.10">
    <property type="entry name" value="Homing endonucleases"/>
    <property type="match status" value="2"/>
</dbReference>
<keyword evidence="3" id="KW-1185">Reference proteome</keyword>
<evidence type="ECO:0000259" key="1">
    <source>
        <dbReference type="PROSITE" id="PS50819"/>
    </source>
</evidence>